<organism evidence="2 3">
    <name type="scientific">Thiomicrospira aerophila AL3</name>
    <dbReference type="NCBI Taxonomy" id="717772"/>
    <lineage>
        <taxon>Bacteria</taxon>
        <taxon>Pseudomonadati</taxon>
        <taxon>Pseudomonadota</taxon>
        <taxon>Gammaproteobacteria</taxon>
        <taxon>Thiotrichales</taxon>
        <taxon>Piscirickettsiaceae</taxon>
        <taxon>Thiomicrospira</taxon>
    </lineage>
</organism>
<dbReference type="Gene3D" id="3.30.1660.40">
    <property type="entry name" value="FlgT, N-terminal domain"/>
    <property type="match status" value="1"/>
</dbReference>
<dbReference type="InterPro" id="IPR038180">
    <property type="entry name" value="FlgT_N_sf"/>
</dbReference>
<gene>
    <name evidence="2" type="ORF">THIAE_07835</name>
</gene>
<reference evidence="2 3" key="1">
    <citation type="submission" date="2013-12" db="EMBL/GenBank/DDBJ databases">
        <authorList>
            <consortium name="DOE Joint Genome Institute"/>
            <person name="Kappler U."/>
            <person name="Huntemann M."/>
            <person name="Han J."/>
            <person name="Chen A."/>
            <person name="Kyrpides N."/>
            <person name="Mavromatis K."/>
            <person name="Markowitz V."/>
            <person name="Palaniappan K."/>
            <person name="Ivanova N."/>
            <person name="Schaumberg A."/>
            <person name="Pati A."/>
            <person name="Liolios K."/>
            <person name="Nordberg H.P."/>
            <person name="Cantor M.N."/>
            <person name="Hua S.X."/>
            <person name="Woyke T."/>
        </authorList>
    </citation>
    <scope>NUCLEOTIDE SEQUENCE [LARGE SCALE GENOMIC DNA]</scope>
    <source>
        <strain evidence="3">AL2</strain>
    </source>
</reference>
<dbReference type="Pfam" id="PF16548">
    <property type="entry name" value="FlgT_N"/>
    <property type="match status" value="1"/>
</dbReference>
<feature type="domain" description="Flagellar assembly protein T N-terminal" evidence="1">
    <location>
        <begin position="31"/>
        <end position="114"/>
    </location>
</feature>
<evidence type="ECO:0000313" key="3">
    <source>
        <dbReference type="Proteomes" id="UP000005380"/>
    </source>
</evidence>
<name>W0DUR5_9GAMM</name>
<dbReference type="InterPro" id="IPR032370">
    <property type="entry name" value="FlgT_N"/>
</dbReference>
<sequence>MKNWQSAWLSVFILNLVLLFPMSSKAVNCDVRVTGLASTELGDQVYNRQMAIRNALEQAVMQAGVDIDLDQSLDMRQGLTQQQSRFRSRARVTSFELLSEELDAEAGVVRVVLSVCVEPITDQYSASSACALPLENSYQNRVAVLPPLVEFPDQARDIANLVLGLQTDILRKLNQQGWQNIAPYDVAQTLQPGLLITPNLSPDALLPIQEQTGAQYALFTVVRSLAAQNTDSRILNHIRRSYDFEVRPNHRFVELEWYLVDLDQQQIRHQQRAGHQFAGSARVGRDKPVGTAAFLATPTGKALDQVVNEQVESVMATLQCLALDVPVLEVRGEDVVVYLHQQSGVRVGDQLAWYSLEGAQVRFQGRVLGTDTLPAGFVEVVRLAGQFAVVRVVGQRDGARIALGDRLRSW</sequence>
<dbReference type="OrthoDB" id="8778507at2"/>
<dbReference type="STRING" id="717772.THIAE_07835"/>
<dbReference type="EMBL" id="CP007030">
    <property type="protein sequence ID" value="AHF02340.1"/>
    <property type="molecule type" value="Genomic_DNA"/>
</dbReference>
<dbReference type="Gene3D" id="3.40.50.10610">
    <property type="entry name" value="ABC-type transport auxiliary lipoprotein component"/>
    <property type="match status" value="1"/>
</dbReference>
<keyword evidence="3" id="KW-1185">Reference proteome</keyword>
<proteinExistence type="predicted"/>
<evidence type="ECO:0000259" key="1">
    <source>
        <dbReference type="Pfam" id="PF16548"/>
    </source>
</evidence>
<dbReference type="RefSeq" id="WP_006460653.1">
    <property type="nucleotide sequence ID" value="NZ_CP007030.1"/>
</dbReference>
<accession>W0DUR5</accession>
<dbReference type="KEGG" id="tao:THIAE_07835"/>
<protein>
    <recommendedName>
        <fullName evidence="1">Flagellar assembly protein T N-terminal domain-containing protein</fullName>
    </recommendedName>
</protein>
<dbReference type="AlphaFoldDB" id="W0DUR5"/>
<dbReference type="InParanoid" id="W0DUR5"/>
<dbReference type="Proteomes" id="UP000005380">
    <property type="component" value="Chromosome"/>
</dbReference>
<dbReference type="HOGENOM" id="CLU_670716_0_0_6"/>
<evidence type="ECO:0000313" key="2">
    <source>
        <dbReference type="EMBL" id="AHF02340.1"/>
    </source>
</evidence>
<dbReference type="eggNOG" id="COG1462">
    <property type="taxonomic scope" value="Bacteria"/>
</dbReference>